<feature type="compositionally biased region" description="Basic and acidic residues" evidence="1">
    <location>
        <begin position="174"/>
        <end position="191"/>
    </location>
</feature>
<reference evidence="2" key="1">
    <citation type="submission" date="2020-02" db="EMBL/GenBank/DDBJ databases">
        <authorList>
            <person name="Meier V. D."/>
        </authorList>
    </citation>
    <scope>NUCLEOTIDE SEQUENCE</scope>
    <source>
        <strain evidence="2">AVDCRST_MAG72</strain>
    </source>
</reference>
<dbReference type="EMBL" id="CADCUJ010000046">
    <property type="protein sequence ID" value="CAA9343922.1"/>
    <property type="molecule type" value="Genomic_DNA"/>
</dbReference>
<feature type="non-terminal residue" evidence="2">
    <location>
        <position position="1"/>
    </location>
</feature>
<protein>
    <submittedName>
        <fullName evidence="2">TrkA-like protein</fullName>
    </submittedName>
</protein>
<name>A0A6J4M1S3_9ACTN</name>
<feature type="compositionally biased region" description="Low complexity" evidence="1">
    <location>
        <begin position="210"/>
        <end position="223"/>
    </location>
</feature>
<evidence type="ECO:0000256" key="1">
    <source>
        <dbReference type="SAM" id="MobiDB-lite"/>
    </source>
</evidence>
<dbReference type="AlphaFoldDB" id="A0A6J4M1S3"/>
<feature type="non-terminal residue" evidence="2">
    <location>
        <position position="223"/>
    </location>
</feature>
<evidence type="ECO:0000313" key="2">
    <source>
        <dbReference type="EMBL" id="CAA9343922.1"/>
    </source>
</evidence>
<organism evidence="2">
    <name type="scientific">uncultured Nocardioidaceae bacterium</name>
    <dbReference type="NCBI Taxonomy" id="253824"/>
    <lineage>
        <taxon>Bacteria</taxon>
        <taxon>Bacillati</taxon>
        <taxon>Actinomycetota</taxon>
        <taxon>Actinomycetes</taxon>
        <taxon>Propionibacteriales</taxon>
        <taxon>Nocardioidaceae</taxon>
        <taxon>environmental samples</taxon>
    </lineage>
</organism>
<feature type="compositionally biased region" description="Basic residues" evidence="1">
    <location>
        <begin position="1"/>
        <end position="15"/>
    </location>
</feature>
<sequence length="223" mass="23636">EGRHRRSRSGRPVHRPRADRQRPPGAADRQGAGQHQAGAGAAGRVAAGRLVRDVVAGGGQARALRRGDRGYRGRQGQPGHLAARQDRVQRPAHGGAGEPPEQRMAVHRGVGGRRQRVHPAHHVRARRRGGERRRPGPVVHLPQGQREPGRDDAALRLPVRRQAVGADPLAGEHSAGDDPARRDGLRPDRGAAGRGGRRTALRLGGGVRGRAGAAARTGGARLL</sequence>
<feature type="region of interest" description="Disordered" evidence="1">
    <location>
        <begin position="1"/>
        <end position="223"/>
    </location>
</feature>
<accession>A0A6J4M1S3</accession>
<feature type="compositionally biased region" description="Low complexity" evidence="1">
    <location>
        <begin position="25"/>
        <end position="55"/>
    </location>
</feature>
<gene>
    <name evidence="2" type="ORF">AVDCRST_MAG72-1015</name>
</gene>
<proteinExistence type="predicted"/>
<feature type="compositionally biased region" description="Basic residues" evidence="1">
    <location>
        <begin position="110"/>
        <end position="131"/>
    </location>
</feature>